<dbReference type="InterPro" id="IPR003851">
    <property type="entry name" value="Znf_Dof"/>
</dbReference>
<dbReference type="Proteomes" id="UP000734854">
    <property type="component" value="Unassembled WGS sequence"/>
</dbReference>
<keyword evidence="6 9" id="KW-0804">Transcription</keyword>
<keyword evidence="5 8" id="KW-0238">DNA-binding</keyword>
<accession>A0A8J5C7Z7</accession>
<evidence type="ECO:0000256" key="5">
    <source>
        <dbReference type="ARBA" id="ARBA00023125"/>
    </source>
</evidence>
<evidence type="ECO:0000256" key="1">
    <source>
        <dbReference type="ARBA" id="ARBA00022723"/>
    </source>
</evidence>
<name>A0A8J5C7Z7_ZINOF</name>
<keyword evidence="3 9" id="KW-0862">Zinc</keyword>
<evidence type="ECO:0000256" key="2">
    <source>
        <dbReference type="ARBA" id="ARBA00022771"/>
    </source>
</evidence>
<evidence type="ECO:0000256" key="3">
    <source>
        <dbReference type="ARBA" id="ARBA00022833"/>
    </source>
</evidence>
<dbReference type="GO" id="GO:0003677">
    <property type="term" value="F:DNA binding"/>
    <property type="evidence" value="ECO:0007669"/>
    <property type="project" value="UniProtKB-UniRule"/>
</dbReference>
<keyword evidence="2 8" id="KW-0863">Zinc-finger</keyword>
<proteinExistence type="predicted"/>
<keyword evidence="4 9" id="KW-0805">Transcription regulation</keyword>
<keyword evidence="7 8" id="KW-0539">Nucleus</keyword>
<dbReference type="EMBL" id="JACMSC010000022">
    <property type="protein sequence ID" value="KAG6469300.1"/>
    <property type="molecule type" value="Genomic_DNA"/>
</dbReference>
<feature type="domain" description="Dof-type" evidence="11">
    <location>
        <begin position="263"/>
        <end position="317"/>
    </location>
</feature>
<dbReference type="PROSITE" id="PS50884">
    <property type="entry name" value="ZF_DOF_2"/>
    <property type="match status" value="1"/>
</dbReference>
<evidence type="ECO:0000256" key="10">
    <source>
        <dbReference type="SAM" id="MobiDB-lite"/>
    </source>
</evidence>
<dbReference type="InterPro" id="IPR045174">
    <property type="entry name" value="Dof"/>
</dbReference>
<dbReference type="GO" id="GO:0003700">
    <property type="term" value="F:DNA-binding transcription factor activity"/>
    <property type="evidence" value="ECO:0007669"/>
    <property type="project" value="UniProtKB-UniRule"/>
</dbReference>
<feature type="compositionally biased region" description="Basic and acidic residues" evidence="10">
    <location>
        <begin position="1"/>
        <end position="10"/>
    </location>
</feature>
<keyword evidence="1 9" id="KW-0479">Metal-binding</keyword>
<dbReference type="PANTHER" id="PTHR31992">
    <property type="entry name" value="DOF ZINC FINGER PROTEIN DOF1.4-RELATED"/>
    <property type="match status" value="1"/>
</dbReference>
<feature type="region of interest" description="Disordered" evidence="10">
    <location>
        <begin position="1"/>
        <end position="40"/>
    </location>
</feature>
<evidence type="ECO:0000313" key="13">
    <source>
        <dbReference type="Proteomes" id="UP000734854"/>
    </source>
</evidence>
<comment type="caution">
    <text evidence="12">The sequence shown here is derived from an EMBL/GenBank/DDBJ whole genome shotgun (WGS) entry which is preliminary data.</text>
</comment>
<evidence type="ECO:0000313" key="12">
    <source>
        <dbReference type="EMBL" id="KAG6469300.1"/>
    </source>
</evidence>
<evidence type="ECO:0000256" key="7">
    <source>
        <dbReference type="ARBA" id="ARBA00023242"/>
    </source>
</evidence>
<comment type="subcellular location">
    <subcellularLocation>
        <location evidence="8 9">Nucleus</location>
    </subcellularLocation>
</comment>
<dbReference type="AlphaFoldDB" id="A0A8J5C7Z7"/>
<evidence type="ECO:0000256" key="8">
    <source>
        <dbReference type="PROSITE-ProRule" id="PRU00071"/>
    </source>
</evidence>
<protein>
    <recommendedName>
        <fullName evidence="9">Dof zinc finger protein</fullName>
    </recommendedName>
</protein>
<evidence type="ECO:0000256" key="4">
    <source>
        <dbReference type="ARBA" id="ARBA00023015"/>
    </source>
</evidence>
<dbReference type="PANTHER" id="PTHR31992:SF344">
    <property type="entry name" value="DOF ZINC FINGER PROTEIN"/>
    <property type="match status" value="1"/>
</dbReference>
<keyword evidence="13" id="KW-1185">Reference proteome</keyword>
<dbReference type="Pfam" id="PF02701">
    <property type="entry name" value="Zn_ribbon_Dof"/>
    <property type="match status" value="1"/>
</dbReference>
<feature type="compositionally biased region" description="Basic and acidic residues" evidence="10">
    <location>
        <begin position="178"/>
        <end position="192"/>
    </location>
</feature>
<feature type="region of interest" description="Disordered" evidence="10">
    <location>
        <begin position="178"/>
        <end position="208"/>
    </location>
</feature>
<evidence type="ECO:0000256" key="6">
    <source>
        <dbReference type="ARBA" id="ARBA00023163"/>
    </source>
</evidence>
<evidence type="ECO:0000256" key="9">
    <source>
        <dbReference type="RuleBase" id="RU369094"/>
    </source>
</evidence>
<gene>
    <name evidence="12" type="ORF">ZIOFF_074008</name>
</gene>
<dbReference type="GO" id="GO:0008270">
    <property type="term" value="F:zinc ion binding"/>
    <property type="evidence" value="ECO:0007669"/>
    <property type="project" value="UniProtKB-KW"/>
</dbReference>
<evidence type="ECO:0000259" key="11">
    <source>
        <dbReference type="PROSITE" id="PS50884"/>
    </source>
</evidence>
<reference evidence="12 13" key="1">
    <citation type="submission" date="2020-08" db="EMBL/GenBank/DDBJ databases">
        <title>Plant Genome Project.</title>
        <authorList>
            <person name="Zhang R.-G."/>
        </authorList>
    </citation>
    <scope>NUCLEOTIDE SEQUENCE [LARGE SCALE GENOMIC DNA]</scope>
    <source>
        <tissue evidence="12">Rhizome</tissue>
    </source>
</reference>
<comment type="function">
    <text evidence="9">Transcription factor that binds specifically to a 5'-AA[AG]G-3' consensus core sequence.</text>
</comment>
<organism evidence="12 13">
    <name type="scientific">Zingiber officinale</name>
    <name type="common">Ginger</name>
    <name type="synonym">Amomum zingiber</name>
    <dbReference type="NCBI Taxonomy" id="94328"/>
    <lineage>
        <taxon>Eukaryota</taxon>
        <taxon>Viridiplantae</taxon>
        <taxon>Streptophyta</taxon>
        <taxon>Embryophyta</taxon>
        <taxon>Tracheophyta</taxon>
        <taxon>Spermatophyta</taxon>
        <taxon>Magnoliopsida</taxon>
        <taxon>Liliopsida</taxon>
        <taxon>Zingiberales</taxon>
        <taxon>Zingiberaceae</taxon>
        <taxon>Zingiber</taxon>
    </lineage>
</organism>
<dbReference type="GO" id="GO:0005634">
    <property type="term" value="C:nucleus"/>
    <property type="evidence" value="ECO:0007669"/>
    <property type="project" value="UniProtKB-SubCell"/>
</dbReference>
<sequence>MAGGGEDKRGRAAAPLEQTQNCSRKGRIRPTTWSSESRVSALRAPGQDRSVIWLGERPSRCEFGRGKESGSLFCETARGIVDSGVSECYWTPSSNLSVRSYTNVASGSAPSNSLSLSTVAGRCAVVATILLLSLSLTPISATSPRDSSPLSATFSHYLYAPFPSLPTAPTVLRWQRKGLEKGRGRMGRDGGERLSMCSSSPSSPGKKWPQMKDALLVAPANNYKGTTATATLSSDTHYNNNNKVRDQSMVEKASPAMAKVEALRCPRCDSANTKFCYYNNYSLAQPRHFCKACKRYWTRGGTLRNVPVGGGCRKNKRVVKKPAAAAVGNPSRPLISPPPDRHRIIHTNSLPADAGRPGAAAAALYAHHALQQMASAASLPLVFDGLADPSYDLLPHLGLGVLSSNQDLGFQHLPPVNSILSDDNLLIGPSMLPSPSLFPSSIKHPMKQLEDQFDQSLLPFDTSADQLEASALTNGGINGMMKEVKLESSQSNNMMTGNSFSQNWQNSIAPSHVNPLDNFLPTPSVSMYWNSTTAAAGGGISWSDFNTNCSSSIAPLI</sequence>
<dbReference type="PROSITE" id="PS01361">
    <property type="entry name" value="ZF_DOF_1"/>
    <property type="match status" value="1"/>
</dbReference>